<sequence>MPSQADDKRQAAREVIDILHEISTLLNTNLDRTELSLCVSLIENGVNPDALAAVIKDLRKEAGASRGFATEQQQQQALPE</sequence>
<evidence type="ECO:0000256" key="6">
    <source>
        <dbReference type="ARBA" id="ARBA00022490"/>
    </source>
</evidence>
<dbReference type="OMA" id="LSICVGM"/>
<dbReference type="RefSeq" id="XP_067481307.1">
    <property type="nucleotide sequence ID" value="XM_067624671.1"/>
</dbReference>
<keyword evidence="10" id="KW-1185">Reference proteome</keyword>
<keyword evidence="6" id="KW-0963">Cytoplasm</keyword>
<dbReference type="GO" id="GO:0051415">
    <property type="term" value="P:microtubule nucleation by interphase microtubule organizing center"/>
    <property type="evidence" value="ECO:0007669"/>
    <property type="project" value="TreeGrafter"/>
</dbReference>
<dbReference type="STRING" id="767769.A0A1L9URB0"/>
<evidence type="ECO:0000256" key="2">
    <source>
        <dbReference type="ARBA" id="ARBA00004317"/>
    </source>
</evidence>
<dbReference type="VEuPathDB" id="FungiDB:ASPBRDRAFT_41853"/>
<gene>
    <name evidence="9" type="ORF">ASPBRDRAFT_41853</name>
</gene>
<dbReference type="OrthoDB" id="48571at2759"/>
<evidence type="ECO:0000256" key="3">
    <source>
        <dbReference type="ARBA" id="ARBA00011015"/>
    </source>
</evidence>
<organism evidence="9 10">
    <name type="scientific">Aspergillus brasiliensis (strain CBS 101740 / IMI 381727 / IBT 21946)</name>
    <dbReference type="NCBI Taxonomy" id="767769"/>
    <lineage>
        <taxon>Eukaryota</taxon>
        <taxon>Fungi</taxon>
        <taxon>Dikarya</taxon>
        <taxon>Ascomycota</taxon>
        <taxon>Pezizomycotina</taxon>
        <taxon>Eurotiomycetes</taxon>
        <taxon>Eurotiomycetidae</taxon>
        <taxon>Eurotiales</taxon>
        <taxon>Aspergillaceae</taxon>
        <taxon>Aspergillus</taxon>
        <taxon>Aspergillus subgen. Circumdati</taxon>
    </lineage>
</organism>
<evidence type="ECO:0000256" key="5">
    <source>
        <dbReference type="ARBA" id="ARBA00016992"/>
    </source>
</evidence>
<evidence type="ECO:0000256" key="8">
    <source>
        <dbReference type="ARBA" id="ARBA00029810"/>
    </source>
</evidence>
<dbReference type="Pfam" id="PF12554">
    <property type="entry name" value="MOZART1"/>
    <property type="match status" value="1"/>
</dbReference>
<accession>A0A1L9URB0</accession>
<dbReference type="GO" id="GO:0000931">
    <property type="term" value="C:gamma-tubulin ring complex"/>
    <property type="evidence" value="ECO:0007669"/>
    <property type="project" value="InterPro"/>
</dbReference>
<keyword evidence="7" id="KW-0206">Cytoskeleton</keyword>
<dbReference type="GO" id="GO:0031021">
    <property type="term" value="C:interphase microtubule organizing center"/>
    <property type="evidence" value="ECO:0007669"/>
    <property type="project" value="TreeGrafter"/>
</dbReference>
<proteinExistence type="inferred from homology"/>
<evidence type="ECO:0000256" key="4">
    <source>
        <dbReference type="ARBA" id="ARBA00011378"/>
    </source>
</evidence>
<evidence type="ECO:0000313" key="9">
    <source>
        <dbReference type="EMBL" id="OJJ74059.1"/>
    </source>
</evidence>
<comment type="similarity">
    <text evidence="3">Belongs to the MOZART1 family.</text>
</comment>
<dbReference type="EMBL" id="KV878682">
    <property type="protein sequence ID" value="OJJ74059.1"/>
    <property type="molecule type" value="Genomic_DNA"/>
</dbReference>
<dbReference type="PANTHER" id="PTHR28520">
    <property type="entry name" value="MITOTIC-SPINDLE ORGANIZING PROTEIN 1"/>
    <property type="match status" value="1"/>
</dbReference>
<dbReference type="PANTHER" id="PTHR28520:SF2">
    <property type="entry name" value="MITOTIC-SPINDLE ORGANIZING PROTEIN 1"/>
    <property type="match status" value="1"/>
</dbReference>
<dbReference type="GO" id="GO:0005819">
    <property type="term" value="C:spindle"/>
    <property type="evidence" value="ECO:0007669"/>
    <property type="project" value="TreeGrafter"/>
</dbReference>
<comment type="subcellular location">
    <subcellularLocation>
        <location evidence="2">Cytoplasm</location>
        <location evidence="2">Cytoskeleton</location>
        <location evidence="2">Microtubule organizing center</location>
        <location evidence="2">Spindle pole body</location>
    </subcellularLocation>
</comment>
<evidence type="ECO:0000313" key="10">
    <source>
        <dbReference type="Proteomes" id="UP000184499"/>
    </source>
</evidence>
<name>A0A1L9URB0_ASPBC</name>
<dbReference type="Proteomes" id="UP000184499">
    <property type="component" value="Unassembled WGS sequence"/>
</dbReference>
<dbReference type="InterPro" id="IPR022214">
    <property type="entry name" value="MZT1"/>
</dbReference>
<comment type="function">
    <text evidence="1">Required for gamma-tubulin complex recruitment to the microtubule organizing center (MTOC).</text>
</comment>
<reference evidence="10" key="1">
    <citation type="journal article" date="2017" name="Genome Biol.">
        <title>Comparative genomics reveals high biological diversity and specific adaptations in the industrially and medically important fungal genus Aspergillus.</title>
        <authorList>
            <person name="de Vries R.P."/>
            <person name="Riley R."/>
            <person name="Wiebenga A."/>
            <person name="Aguilar-Osorio G."/>
            <person name="Amillis S."/>
            <person name="Uchima C.A."/>
            <person name="Anderluh G."/>
            <person name="Asadollahi M."/>
            <person name="Askin M."/>
            <person name="Barry K."/>
            <person name="Battaglia E."/>
            <person name="Bayram O."/>
            <person name="Benocci T."/>
            <person name="Braus-Stromeyer S.A."/>
            <person name="Caldana C."/>
            <person name="Canovas D."/>
            <person name="Cerqueira G.C."/>
            <person name="Chen F."/>
            <person name="Chen W."/>
            <person name="Choi C."/>
            <person name="Clum A."/>
            <person name="Dos Santos R.A."/>
            <person name="Damasio A.R."/>
            <person name="Diallinas G."/>
            <person name="Emri T."/>
            <person name="Fekete E."/>
            <person name="Flipphi M."/>
            <person name="Freyberg S."/>
            <person name="Gallo A."/>
            <person name="Gournas C."/>
            <person name="Habgood R."/>
            <person name="Hainaut M."/>
            <person name="Harispe M.L."/>
            <person name="Henrissat B."/>
            <person name="Hilden K.S."/>
            <person name="Hope R."/>
            <person name="Hossain A."/>
            <person name="Karabika E."/>
            <person name="Karaffa L."/>
            <person name="Karanyi Z."/>
            <person name="Krasevec N."/>
            <person name="Kuo A."/>
            <person name="Kusch H."/>
            <person name="LaButti K."/>
            <person name="Lagendijk E.L."/>
            <person name="Lapidus A."/>
            <person name="Levasseur A."/>
            <person name="Lindquist E."/>
            <person name="Lipzen A."/>
            <person name="Logrieco A.F."/>
            <person name="MacCabe A."/>
            <person name="Maekelae M.R."/>
            <person name="Malavazi I."/>
            <person name="Melin P."/>
            <person name="Meyer V."/>
            <person name="Mielnichuk N."/>
            <person name="Miskei M."/>
            <person name="Molnar A.P."/>
            <person name="Mule G."/>
            <person name="Ngan C.Y."/>
            <person name="Orejas M."/>
            <person name="Orosz E."/>
            <person name="Ouedraogo J.P."/>
            <person name="Overkamp K.M."/>
            <person name="Park H.-S."/>
            <person name="Perrone G."/>
            <person name="Piumi F."/>
            <person name="Punt P.J."/>
            <person name="Ram A.F."/>
            <person name="Ramon A."/>
            <person name="Rauscher S."/>
            <person name="Record E."/>
            <person name="Riano-Pachon D.M."/>
            <person name="Robert V."/>
            <person name="Roehrig J."/>
            <person name="Ruller R."/>
            <person name="Salamov A."/>
            <person name="Salih N.S."/>
            <person name="Samson R.A."/>
            <person name="Sandor E."/>
            <person name="Sanguinetti M."/>
            <person name="Schuetze T."/>
            <person name="Sepcic K."/>
            <person name="Shelest E."/>
            <person name="Sherlock G."/>
            <person name="Sophianopoulou V."/>
            <person name="Squina F.M."/>
            <person name="Sun H."/>
            <person name="Susca A."/>
            <person name="Todd R.B."/>
            <person name="Tsang A."/>
            <person name="Unkles S.E."/>
            <person name="van de Wiele N."/>
            <person name="van Rossen-Uffink D."/>
            <person name="Oliveira J.V."/>
            <person name="Vesth T.C."/>
            <person name="Visser J."/>
            <person name="Yu J.-H."/>
            <person name="Zhou M."/>
            <person name="Andersen M.R."/>
            <person name="Archer D.B."/>
            <person name="Baker S.E."/>
            <person name="Benoit I."/>
            <person name="Brakhage A.A."/>
            <person name="Braus G.H."/>
            <person name="Fischer R."/>
            <person name="Frisvad J.C."/>
            <person name="Goldman G.H."/>
            <person name="Houbraken J."/>
            <person name="Oakley B."/>
            <person name="Pocsi I."/>
            <person name="Scazzocchio C."/>
            <person name="Seiboth B."/>
            <person name="vanKuyk P.A."/>
            <person name="Wortman J."/>
            <person name="Dyer P.S."/>
            <person name="Grigoriev I.V."/>
        </authorList>
    </citation>
    <scope>NUCLEOTIDE SEQUENCE [LARGE SCALE GENOMIC DNA]</scope>
    <source>
        <strain evidence="10">CBS 101740 / IMI 381727 / IBT 21946</strain>
    </source>
</reference>
<evidence type="ECO:0000256" key="7">
    <source>
        <dbReference type="ARBA" id="ARBA00023212"/>
    </source>
</evidence>
<dbReference type="GO" id="GO:0033566">
    <property type="term" value="P:gamma-tubulin complex localization"/>
    <property type="evidence" value="ECO:0007669"/>
    <property type="project" value="InterPro"/>
</dbReference>
<comment type="subunit">
    <text evidence="4">Part of the gamma-tubulin complex.</text>
</comment>
<dbReference type="GeneID" id="93577159"/>
<dbReference type="AlphaFoldDB" id="A0A1L9URB0"/>
<protein>
    <recommendedName>
        <fullName evidence="5">Mitotic-spindle organizing protein 1</fullName>
    </recommendedName>
    <alternativeName>
        <fullName evidence="8">Mitotic-spindle organizing protein associated with a ring of gamma-tubulin 1</fullName>
    </alternativeName>
</protein>
<dbReference type="GO" id="GO:0090307">
    <property type="term" value="P:mitotic spindle assembly"/>
    <property type="evidence" value="ECO:0007669"/>
    <property type="project" value="TreeGrafter"/>
</dbReference>
<dbReference type="GO" id="GO:0044732">
    <property type="term" value="C:mitotic spindle pole body"/>
    <property type="evidence" value="ECO:0007669"/>
    <property type="project" value="TreeGrafter"/>
</dbReference>
<evidence type="ECO:0000256" key="1">
    <source>
        <dbReference type="ARBA" id="ARBA00003060"/>
    </source>
</evidence>